<reference evidence="7 8" key="2">
    <citation type="journal article" date="2012" name="Stand. Genomic Sci.">
        <title>Complete genome sequence of the orange-red pigmented, radioresistant Deinococcus proteolyticus type strain (MRP(T)).</title>
        <authorList>
            <person name="Copeland A."/>
            <person name="Zeytun A."/>
            <person name="Yassawong M."/>
            <person name="Nolan M."/>
            <person name="Lucas S."/>
            <person name="Hammon N."/>
            <person name="Deshpande S."/>
            <person name="Cheng J.F."/>
            <person name="Han C."/>
            <person name="Tapia R."/>
            <person name="Goodwin L.A."/>
            <person name="Pitluck S."/>
            <person name="Mavromatis K."/>
            <person name="Liolios K."/>
            <person name="Pagani I."/>
            <person name="Ivanova N."/>
            <person name="Mikhailova N."/>
            <person name="Pati A."/>
            <person name="Chen A."/>
            <person name="Palaniappan K."/>
            <person name="Land M."/>
            <person name="Hauser L."/>
            <person name="Jeffries C.D."/>
            <person name="Brambilla E.M."/>
            <person name="Rohde M."/>
            <person name="Sikorski J."/>
            <person name="Pukall R."/>
            <person name="Goker M."/>
            <person name="Detter J.C."/>
            <person name="Woyke T."/>
            <person name="Bristow J."/>
            <person name="Eisen J.A."/>
            <person name="Markowitz V."/>
            <person name="Hugenholtz P."/>
            <person name="Kyrpides N.C."/>
            <person name="Klenk H.P."/>
            <person name="Lapidus A."/>
        </authorList>
    </citation>
    <scope>NUCLEOTIDE SEQUENCE [LARGE SCALE GENOMIC DNA]</scope>
    <source>
        <strain evidence="8">ATCC 35074 / DSM 20540 / JCM 6276 / NBRC 101906 / NCIMB 13154 / VKM Ac-1939 / CCM 2703 / MRP</strain>
    </source>
</reference>
<evidence type="ECO:0000256" key="5">
    <source>
        <dbReference type="NCBIfam" id="TIGR01378"/>
    </source>
</evidence>
<dbReference type="GO" id="GO:0016301">
    <property type="term" value="F:kinase activity"/>
    <property type="evidence" value="ECO:0007669"/>
    <property type="project" value="UniProtKB-KW"/>
</dbReference>
<dbReference type="GO" id="GO:0004788">
    <property type="term" value="F:thiamine diphosphokinase activity"/>
    <property type="evidence" value="ECO:0007669"/>
    <property type="project" value="UniProtKB-UniRule"/>
</dbReference>
<dbReference type="GO" id="GO:0005524">
    <property type="term" value="F:ATP binding"/>
    <property type="evidence" value="ECO:0007669"/>
    <property type="project" value="UniProtKB-KW"/>
</dbReference>
<dbReference type="HOGENOM" id="CLU_044237_1_1_0"/>
<organism evidence="7 8">
    <name type="scientific">Deinococcus proteolyticus (strain ATCC 35074 / DSM 20540 / JCM 6276 / NBRC 101906 / NCIMB 13154 / VKM Ac-1939 / CCM 2703 / MRP)</name>
    <dbReference type="NCBI Taxonomy" id="693977"/>
    <lineage>
        <taxon>Bacteria</taxon>
        <taxon>Thermotogati</taxon>
        <taxon>Deinococcota</taxon>
        <taxon>Deinococci</taxon>
        <taxon>Deinococcales</taxon>
        <taxon>Deinococcaceae</taxon>
        <taxon>Deinococcus</taxon>
    </lineage>
</organism>
<dbReference type="SUPFAM" id="SSF63999">
    <property type="entry name" value="Thiamin pyrophosphokinase, catalytic domain"/>
    <property type="match status" value="1"/>
</dbReference>
<dbReference type="EMBL" id="CP002536">
    <property type="protein sequence ID" value="ADY26274.1"/>
    <property type="molecule type" value="Genomic_DNA"/>
</dbReference>
<dbReference type="InterPro" id="IPR007373">
    <property type="entry name" value="Thiamin_PyroPKinase_B1-bd"/>
</dbReference>
<dbReference type="RefSeq" id="WP_013614883.1">
    <property type="nucleotide sequence ID" value="NC_015161.1"/>
</dbReference>
<protein>
    <recommendedName>
        <fullName evidence="5">Thiamine diphosphokinase</fullName>
        <ecNumber evidence="5">2.7.6.2</ecNumber>
    </recommendedName>
</protein>
<dbReference type="Gene3D" id="3.40.50.10240">
    <property type="entry name" value="Thiamin pyrophosphokinase, catalytic domain"/>
    <property type="match status" value="1"/>
</dbReference>
<dbReference type="InterPro" id="IPR007371">
    <property type="entry name" value="TPK_catalytic"/>
</dbReference>
<keyword evidence="4" id="KW-0067">ATP-binding</keyword>
<name>F0RND2_DEIPM</name>
<dbReference type="PANTHER" id="PTHR41299:SF1">
    <property type="entry name" value="THIAMINE PYROPHOSPHOKINASE"/>
    <property type="match status" value="1"/>
</dbReference>
<evidence type="ECO:0000313" key="8">
    <source>
        <dbReference type="Proteomes" id="UP000007718"/>
    </source>
</evidence>
<dbReference type="AlphaFoldDB" id="F0RND2"/>
<gene>
    <name evidence="7" type="ordered locus">Deipr_1122</name>
</gene>
<sequence length="224" mass="23466">MPASPKTAHHPSTAFILVAGRLTVPTDLSWLPAPDLVIAADGGAQQAAALGLEVDRWVGDFDSSRGTELDAPREIHPTAKDQTDGELAAELALAAGCTRLVFVGAFGGRFDHTAVLLLGAVSLAERGLDLWLTSGDEHARPLLGGQHLRLSLSAGTTLSVVAVSDLHGLTLRGVRWPLDRADIPLGSGWTLSNETAGNETAGNAVEVSLERGRALLVWHSPGRK</sequence>
<dbReference type="eggNOG" id="COG1564">
    <property type="taxonomic scope" value="Bacteria"/>
</dbReference>
<dbReference type="GO" id="GO:0030975">
    <property type="term" value="F:thiamine binding"/>
    <property type="evidence" value="ECO:0007669"/>
    <property type="project" value="InterPro"/>
</dbReference>
<evidence type="ECO:0000256" key="4">
    <source>
        <dbReference type="ARBA" id="ARBA00022840"/>
    </source>
</evidence>
<keyword evidence="3 7" id="KW-0418">Kinase</keyword>
<dbReference type="STRING" id="693977.Deipr_1122"/>
<dbReference type="SMART" id="SM00983">
    <property type="entry name" value="TPK_B1_binding"/>
    <property type="match status" value="1"/>
</dbReference>
<dbReference type="InterPro" id="IPR053149">
    <property type="entry name" value="TPK"/>
</dbReference>
<dbReference type="KEGG" id="dpt:Deipr_1122"/>
<dbReference type="EC" id="2.7.6.2" evidence="5"/>
<dbReference type="OrthoDB" id="1678571at2"/>
<dbReference type="Proteomes" id="UP000007718">
    <property type="component" value="Chromosome"/>
</dbReference>
<dbReference type="Pfam" id="PF04263">
    <property type="entry name" value="TPK_catalytic"/>
    <property type="match status" value="1"/>
</dbReference>
<evidence type="ECO:0000259" key="6">
    <source>
        <dbReference type="SMART" id="SM00983"/>
    </source>
</evidence>
<keyword evidence="8" id="KW-1185">Reference proteome</keyword>
<evidence type="ECO:0000256" key="2">
    <source>
        <dbReference type="ARBA" id="ARBA00022741"/>
    </source>
</evidence>
<dbReference type="InterPro" id="IPR036759">
    <property type="entry name" value="TPK_catalytic_sf"/>
</dbReference>
<dbReference type="GO" id="GO:0009229">
    <property type="term" value="P:thiamine diphosphate biosynthetic process"/>
    <property type="evidence" value="ECO:0007669"/>
    <property type="project" value="InterPro"/>
</dbReference>
<evidence type="ECO:0000256" key="1">
    <source>
        <dbReference type="ARBA" id="ARBA00022679"/>
    </source>
</evidence>
<dbReference type="GO" id="GO:0006772">
    <property type="term" value="P:thiamine metabolic process"/>
    <property type="evidence" value="ECO:0007669"/>
    <property type="project" value="UniProtKB-UniRule"/>
</dbReference>
<evidence type="ECO:0000313" key="7">
    <source>
        <dbReference type="EMBL" id="ADY26274.1"/>
    </source>
</evidence>
<dbReference type="NCBIfam" id="TIGR01378">
    <property type="entry name" value="thi_PPkinase"/>
    <property type="match status" value="1"/>
</dbReference>
<dbReference type="Pfam" id="PF04265">
    <property type="entry name" value="TPK_B1_binding"/>
    <property type="match status" value="1"/>
</dbReference>
<proteinExistence type="predicted"/>
<dbReference type="CDD" id="cd07995">
    <property type="entry name" value="TPK"/>
    <property type="match status" value="1"/>
</dbReference>
<dbReference type="PANTHER" id="PTHR41299">
    <property type="entry name" value="THIAMINE PYROPHOSPHOKINASE"/>
    <property type="match status" value="1"/>
</dbReference>
<evidence type="ECO:0000256" key="3">
    <source>
        <dbReference type="ARBA" id="ARBA00022777"/>
    </source>
</evidence>
<accession>F0RND2</accession>
<reference evidence="8" key="1">
    <citation type="submission" date="2011-02" db="EMBL/GenBank/DDBJ databases">
        <title>The complete sequence of chromosome of Deinococcus proteolyticus DSM 20540.</title>
        <authorList>
            <consortium name="US DOE Joint Genome Institute (JGI-PGF)"/>
            <person name="Lucas S."/>
            <person name="Copeland A."/>
            <person name="Lapidus A."/>
            <person name="Bruce D."/>
            <person name="Goodwin L."/>
            <person name="Pitluck S."/>
            <person name="Kyrpides N."/>
            <person name="Mavromatis K."/>
            <person name="Pagani I."/>
            <person name="Ivanova N."/>
            <person name="Ovchinnikova G."/>
            <person name="Zeytun A."/>
            <person name="Detter J.C."/>
            <person name="Han C."/>
            <person name="Land M."/>
            <person name="Hauser L."/>
            <person name="Markowitz V."/>
            <person name="Cheng J.-F."/>
            <person name="Hugenholtz P."/>
            <person name="Woyke T."/>
            <person name="Wu D."/>
            <person name="Pukall R."/>
            <person name="Steenblock K."/>
            <person name="Brambilla E."/>
            <person name="Klenk H.-P."/>
            <person name="Eisen J.A."/>
        </authorList>
    </citation>
    <scope>NUCLEOTIDE SEQUENCE [LARGE SCALE GENOMIC DNA]</scope>
    <source>
        <strain evidence="8">ATCC 35074 / DSM 20540 / JCM 6276 / NBRC 101906 / NCIMB 13154 / VKM Ac-1939 / CCM 2703 / MRP</strain>
    </source>
</reference>
<dbReference type="InterPro" id="IPR006282">
    <property type="entry name" value="Thi_PPkinase"/>
</dbReference>
<keyword evidence="2" id="KW-0547">Nucleotide-binding</keyword>
<keyword evidence="1" id="KW-0808">Transferase</keyword>
<feature type="domain" description="Thiamin pyrophosphokinase thiamin-binding" evidence="6">
    <location>
        <begin position="145"/>
        <end position="215"/>
    </location>
</feature>